<reference evidence="2" key="2">
    <citation type="submission" date="2012-03" db="EMBL/GenBank/DDBJ databases">
        <title>Complete genome sequence of Flavobacterium indicum GPTSA100-9T, isolated from warm spring water.</title>
        <authorList>
            <person name="Barbier P."/>
            <person name="Houel A."/>
            <person name="Loux V."/>
            <person name="Poulain J."/>
            <person name="Bernardet J.-F."/>
            <person name="Touchon M."/>
            <person name="Duchaud E."/>
        </authorList>
    </citation>
    <scope>NUCLEOTIDE SEQUENCE [LARGE SCALE GENOMIC DNA]</scope>
    <source>
        <strain evidence="2">DSM 17447 / CIP 109464 / GPTSA100-9</strain>
    </source>
</reference>
<gene>
    <name evidence="1" type="ordered locus">KQS_10705</name>
</gene>
<evidence type="ECO:0000313" key="2">
    <source>
        <dbReference type="Proteomes" id="UP000007599"/>
    </source>
</evidence>
<accession>H8XVV3</accession>
<evidence type="ECO:0000313" key="1">
    <source>
        <dbReference type="EMBL" id="CCG54067.1"/>
    </source>
</evidence>
<dbReference type="AlphaFoldDB" id="H8XVV3"/>
<protein>
    <submittedName>
        <fullName evidence="1">Uncharacterized protein</fullName>
    </submittedName>
</protein>
<dbReference type="OrthoDB" id="1429559at2"/>
<dbReference type="EMBL" id="HE774682">
    <property type="protein sequence ID" value="CCG54067.1"/>
    <property type="molecule type" value="Genomic_DNA"/>
</dbReference>
<dbReference type="HOGENOM" id="CLU_469098_0_0_10"/>
<dbReference type="STRING" id="1094466.KQS_10705"/>
<organism evidence="1 2">
    <name type="scientific">Flavobacterium indicum (strain DSM 17447 / CIP 109464 / GPTSA100-9)</name>
    <dbReference type="NCBI Taxonomy" id="1094466"/>
    <lineage>
        <taxon>Bacteria</taxon>
        <taxon>Pseudomonadati</taxon>
        <taxon>Bacteroidota</taxon>
        <taxon>Flavobacteriia</taxon>
        <taxon>Flavobacteriales</taxon>
        <taxon>Flavobacteriaceae</taxon>
        <taxon>Flavobacterium</taxon>
    </lineage>
</organism>
<proteinExistence type="predicted"/>
<dbReference type="RefSeq" id="WP_014389185.1">
    <property type="nucleotide sequence ID" value="NC_017025.1"/>
</dbReference>
<dbReference type="Proteomes" id="UP000007599">
    <property type="component" value="Chromosome I"/>
</dbReference>
<dbReference type="eggNOG" id="ENOG5033PFB">
    <property type="taxonomic scope" value="Bacteria"/>
</dbReference>
<dbReference type="KEGG" id="fin:KQS_10705"/>
<dbReference type="PATRIC" id="fig|1094466.5.peg.2103"/>
<keyword evidence="2" id="KW-1185">Reference proteome</keyword>
<name>H8XVV3_FLAIG</name>
<reference evidence="1 2" key="1">
    <citation type="journal article" date="2012" name="J. Bacteriol.">
        <title>Complete Genome Sequence of Flavobacterium indicum GPSTA100-9T, Isolated from Warm Spring Water.</title>
        <authorList>
            <person name="Barbier P."/>
            <person name="Houel A."/>
            <person name="Loux V."/>
            <person name="Poulain J."/>
            <person name="Bernardet J.F."/>
            <person name="Touchon M."/>
            <person name="Duchaud E."/>
        </authorList>
    </citation>
    <scope>NUCLEOTIDE SEQUENCE [LARGE SCALE GENOMIC DNA]</scope>
    <source>
        <strain evidence="2">DSM 17447 / CIP 109464 / GPTSA100-9</strain>
    </source>
</reference>
<sequence length="581" mass="69206">MTYKSFLLFFIFHITLYTNLSYGQNKLVKTKFLQSDFDKNKIAEETFDLWKYKYLNSAEVKDTLNPSIFVDDRQINSLVNYGVQFKSKDLSVFNIFQHHEKWYLKVDFEKAVFNPRDSIIEIEGYVNGGWGNSNIKKKRKIKIENNIDIFIGVKRDTFVYHYYNKVVNEEKIEVKYKGKDVSNTTVLDTFPAFYFKHSAHYKTASQGKRYFKIQGKVTPNSLLALGDIGCYAEIFDIGSMVYSPKKNKRKKVNKKELPAYKVLIKDNIVLADKDKIKERKQDYYFYTEEAENYIVLRQYAKAKEQYALLNKKYNVIFARDIHNAIRCALFSRDYNNAFLWAEKLANKGISINYFNSKVFISLKKQKQWNRFSITYDSIYNEFQKNRNIKLKSELEKLVDEDQADYGLANRKDSRVLFETTDRVSDKLISLLKEEGYPTEEKIGVYTINDTIMMISPEFHVLFRHAIQKQPKNLEKLEEFLSASEKKLEHDNKRSQIYNFYYNSCFHIYKGNLYHSNSCGINEFAVRKMKFIFNNPHHFFIHTDNYIISEYNKDNPEDFDNYYENNFTYVLKLSDDWEFYDK</sequence>